<dbReference type="InterPro" id="IPR027417">
    <property type="entry name" value="P-loop_NTPase"/>
</dbReference>
<dbReference type="HAMAP" id="MF_00796">
    <property type="entry name" value="NTPase_1"/>
    <property type="match status" value="1"/>
</dbReference>
<keyword evidence="3" id="KW-0067">ATP-binding</keyword>
<gene>
    <name evidence="5" type="ORF">DPMN_102077</name>
</gene>
<reference evidence="5" key="1">
    <citation type="journal article" date="2019" name="bioRxiv">
        <title>The Genome of the Zebra Mussel, Dreissena polymorpha: A Resource for Invasive Species Research.</title>
        <authorList>
            <person name="McCartney M.A."/>
            <person name="Auch B."/>
            <person name="Kono T."/>
            <person name="Mallez S."/>
            <person name="Zhang Y."/>
            <person name="Obille A."/>
            <person name="Becker A."/>
            <person name="Abrahante J.E."/>
            <person name="Garbe J."/>
            <person name="Badalamenti J.P."/>
            <person name="Herman A."/>
            <person name="Mangelson H."/>
            <person name="Liachko I."/>
            <person name="Sullivan S."/>
            <person name="Sone E.D."/>
            <person name="Koren S."/>
            <person name="Silverstein K.A.T."/>
            <person name="Beckman K.B."/>
            <person name="Gohl D.M."/>
        </authorList>
    </citation>
    <scope>NUCLEOTIDE SEQUENCE</scope>
    <source>
        <strain evidence="5">Duluth1</strain>
        <tissue evidence="5">Whole animal</tissue>
    </source>
</reference>
<sequence>MADAIQLQKPRRHILLTGVPGIGKTTVCKKVCDKLESLNFECQGFYTEEVREDGQRVGFDVVTLDGGRAPLARVVDRDNPVAGRSYMVGRYNVLLQSFEQLALPSLAIKPSEATRVIVIDEIGKMELFSKIFMQTVKELLQHPKTTVFATIPVKANQFVEDVCHRDDVIIYTVSKENRFRMINEVADAVKDSLEYFGT</sequence>
<dbReference type="Proteomes" id="UP000828390">
    <property type="component" value="Unassembled WGS sequence"/>
</dbReference>
<evidence type="ECO:0000313" key="5">
    <source>
        <dbReference type="EMBL" id="KAH3859358.1"/>
    </source>
</evidence>
<dbReference type="AlphaFoldDB" id="A0A9D4LIU1"/>
<dbReference type="PANTHER" id="PTHR43146">
    <property type="entry name" value="CANCER-RELATED NUCLEOSIDE-TRIPHOSPHATASE"/>
    <property type="match status" value="1"/>
</dbReference>
<dbReference type="InterPro" id="IPR003593">
    <property type="entry name" value="AAA+_ATPase"/>
</dbReference>
<reference evidence="5" key="2">
    <citation type="submission" date="2020-11" db="EMBL/GenBank/DDBJ databases">
        <authorList>
            <person name="McCartney M.A."/>
            <person name="Auch B."/>
            <person name="Kono T."/>
            <person name="Mallez S."/>
            <person name="Becker A."/>
            <person name="Gohl D.M."/>
            <person name="Silverstein K.A.T."/>
            <person name="Koren S."/>
            <person name="Bechman K.B."/>
            <person name="Herman A."/>
            <person name="Abrahante J.E."/>
            <person name="Garbe J."/>
        </authorList>
    </citation>
    <scope>NUCLEOTIDE SEQUENCE</scope>
    <source>
        <strain evidence="5">Duluth1</strain>
        <tissue evidence="5">Whole animal</tissue>
    </source>
</reference>
<dbReference type="OrthoDB" id="446244at2759"/>
<name>A0A9D4LIU1_DREPO</name>
<feature type="domain" description="AAA+ ATPase" evidence="4">
    <location>
        <begin position="10"/>
        <end position="189"/>
    </location>
</feature>
<comment type="caution">
    <text evidence="5">The sequence shown here is derived from an EMBL/GenBank/DDBJ whole genome shotgun (WGS) entry which is preliminary data.</text>
</comment>
<dbReference type="GO" id="GO:0017111">
    <property type="term" value="F:ribonucleoside triphosphate phosphatase activity"/>
    <property type="evidence" value="ECO:0007669"/>
    <property type="project" value="InterPro"/>
</dbReference>
<evidence type="ECO:0000256" key="1">
    <source>
        <dbReference type="ARBA" id="ARBA00022741"/>
    </source>
</evidence>
<keyword evidence="6" id="KW-1185">Reference proteome</keyword>
<dbReference type="EMBL" id="JAIWYP010000003">
    <property type="protein sequence ID" value="KAH3859358.1"/>
    <property type="molecule type" value="Genomic_DNA"/>
</dbReference>
<dbReference type="NCBIfam" id="NF010248">
    <property type="entry name" value="PRK13695.1"/>
    <property type="match status" value="1"/>
</dbReference>
<evidence type="ECO:0000313" key="6">
    <source>
        <dbReference type="Proteomes" id="UP000828390"/>
    </source>
</evidence>
<accession>A0A9D4LIU1</accession>
<dbReference type="InterPro" id="IPR004948">
    <property type="entry name" value="Nuc-triphosphatase_THEP1"/>
</dbReference>
<dbReference type="Pfam" id="PF03266">
    <property type="entry name" value="NTPase_1"/>
    <property type="match status" value="1"/>
</dbReference>
<keyword evidence="1" id="KW-0547">Nucleotide-binding</keyword>
<proteinExistence type="inferred from homology"/>
<dbReference type="SUPFAM" id="SSF52540">
    <property type="entry name" value="P-loop containing nucleoside triphosphate hydrolases"/>
    <property type="match status" value="1"/>
</dbReference>
<evidence type="ECO:0000256" key="3">
    <source>
        <dbReference type="ARBA" id="ARBA00022840"/>
    </source>
</evidence>
<dbReference type="CDD" id="cd19482">
    <property type="entry name" value="RecA-like_Thep1"/>
    <property type="match status" value="1"/>
</dbReference>
<protein>
    <recommendedName>
        <fullName evidence="4">AAA+ ATPase domain-containing protein</fullName>
    </recommendedName>
</protein>
<dbReference type="SMART" id="SM00382">
    <property type="entry name" value="AAA"/>
    <property type="match status" value="1"/>
</dbReference>
<organism evidence="5 6">
    <name type="scientific">Dreissena polymorpha</name>
    <name type="common">Zebra mussel</name>
    <name type="synonym">Mytilus polymorpha</name>
    <dbReference type="NCBI Taxonomy" id="45954"/>
    <lineage>
        <taxon>Eukaryota</taxon>
        <taxon>Metazoa</taxon>
        <taxon>Spiralia</taxon>
        <taxon>Lophotrochozoa</taxon>
        <taxon>Mollusca</taxon>
        <taxon>Bivalvia</taxon>
        <taxon>Autobranchia</taxon>
        <taxon>Heteroconchia</taxon>
        <taxon>Euheterodonta</taxon>
        <taxon>Imparidentia</taxon>
        <taxon>Neoheterodontei</taxon>
        <taxon>Myida</taxon>
        <taxon>Dreissenoidea</taxon>
        <taxon>Dreissenidae</taxon>
        <taxon>Dreissena</taxon>
    </lineage>
</organism>
<keyword evidence="2" id="KW-0378">Hydrolase</keyword>
<evidence type="ECO:0000256" key="2">
    <source>
        <dbReference type="ARBA" id="ARBA00022801"/>
    </source>
</evidence>
<dbReference type="GO" id="GO:0005524">
    <property type="term" value="F:ATP binding"/>
    <property type="evidence" value="ECO:0007669"/>
    <property type="project" value="UniProtKB-KW"/>
</dbReference>
<dbReference type="PANTHER" id="PTHR43146:SF1">
    <property type="entry name" value="CANCER-RELATED NUCLEOSIDE-TRIPHOSPHATASE"/>
    <property type="match status" value="1"/>
</dbReference>
<dbReference type="Gene3D" id="3.40.50.300">
    <property type="entry name" value="P-loop containing nucleotide triphosphate hydrolases"/>
    <property type="match status" value="1"/>
</dbReference>
<evidence type="ECO:0000259" key="4">
    <source>
        <dbReference type="SMART" id="SM00382"/>
    </source>
</evidence>